<dbReference type="InterPro" id="IPR006047">
    <property type="entry name" value="GH13_cat_dom"/>
</dbReference>
<gene>
    <name evidence="2" type="ORF">GCM10008932_02530</name>
</gene>
<dbReference type="Proteomes" id="UP001501166">
    <property type="component" value="Unassembled WGS sequence"/>
</dbReference>
<evidence type="ECO:0000313" key="3">
    <source>
        <dbReference type="Proteomes" id="UP001501166"/>
    </source>
</evidence>
<sequence>MTELNERIKKKDNNIFMIGEATSADAETTKWYTENNMVDKVITLQYLTFKDEEKLEELPEDKQHVPLDLKEFKKTQEAFQEMSSDKGGPILFWSNHDLPRSPQKFGDMENYRDSTAKMMATLLYLQPGIPIIYYGEEIGMNTVWFEDPENITDAGVMDFYNAARQQGWSLEKTMYHLNLTSRDNSRGIMQWTDEDRVGFTESAAPWTIFNQEARYNVKDQEADEKSILNYYRQLMKLRKTDLFKKAHGRC</sequence>
<dbReference type="InterPro" id="IPR017853">
    <property type="entry name" value="GH"/>
</dbReference>
<comment type="caution">
    <text evidence="2">The sequence shown here is derived from an EMBL/GenBank/DDBJ whole genome shotgun (WGS) entry which is preliminary data.</text>
</comment>
<accession>A0ABP3GRD2</accession>
<evidence type="ECO:0000259" key="1">
    <source>
        <dbReference type="Pfam" id="PF00128"/>
    </source>
</evidence>
<organism evidence="2 3">
    <name type="scientific">Alkalibacterium iburiense</name>
    <dbReference type="NCBI Taxonomy" id="290589"/>
    <lineage>
        <taxon>Bacteria</taxon>
        <taxon>Bacillati</taxon>
        <taxon>Bacillota</taxon>
        <taxon>Bacilli</taxon>
        <taxon>Lactobacillales</taxon>
        <taxon>Carnobacteriaceae</taxon>
        <taxon>Alkalibacterium</taxon>
    </lineage>
</organism>
<name>A0ABP3GRD2_9LACT</name>
<dbReference type="SUPFAM" id="SSF51445">
    <property type="entry name" value="(Trans)glycosidases"/>
    <property type="match status" value="1"/>
</dbReference>
<reference evidence="3" key="1">
    <citation type="journal article" date="2019" name="Int. J. Syst. Evol. Microbiol.">
        <title>The Global Catalogue of Microorganisms (GCM) 10K type strain sequencing project: providing services to taxonomists for standard genome sequencing and annotation.</title>
        <authorList>
            <consortium name="The Broad Institute Genomics Platform"/>
            <consortium name="The Broad Institute Genome Sequencing Center for Infectious Disease"/>
            <person name="Wu L."/>
            <person name="Ma J."/>
        </authorList>
    </citation>
    <scope>NUCLEOTIDE SEQUENCE [LARGE SCALE GENOMIC DNA]</scope>
    <source>
        <strain evidence="3">JCM 12662</strain>
    </source>
</reference>
<dbReference type="EMBL" id="BAAACW010000019">
    <property type="protein sequence ID" value="GAA0352999.1"/>
    <property type="molecule type" value="Genomic_DNA"/>
</dbReference>
<dbReference type="Gene3D" id="3.20.20.80">
    <property type="entry name" value="Glycosidases"/>
    <property type="match status" value="1"/>
</dbReference>
<dbReference type="PANTHER" id="PTHR10357">
    <property type="entry name" value="ALPHA-AMYLASE FAMILY MEMBER"/>
    <property type="match status" value="1"/>
</dbReference>
<protein>
    <recommendedName>
        <fullName evidence="1">Glycosyl hydrolase family 13 catalytic domain-containing protein</fullName>
    </recommendedName>
</protein>
<feature type="domain" description="Glycosyl hydrolase family 13 catalytic" evidence="1">
    <location>
        <begin position="2"/>
        <end position="241"/>
    </location>
</feature>
<dbReference type="Pfam" id="PF00128">
    <property type="entry name" value="Alpha-amylase"/>
    <property type="match status" value="1"/>
</dbReference>
<keyword evidence="3" id="KW-1185">Reference proteome</keyword>
<proteinExistence type="predicted"/>
<dbReference type="PANTHER" id="PTHR10357:SF179">
    <property type="entry name" value="NEUTRAL AND BASIC AMINO ACID TRANSPORT PROTEIN RBAT"/>
    <property type="match status" value="1"/>
</dbReference>
<evidence type="ECO:0000313" key="2">
    <source>
        <dbReference type="EMBL" id="GAA0352999.1"/>
    </source>
</evidence>